<dbReference type="CDD" id="cd00616">
    <property type="entry name" value="AHBA_syn"/>
    <property type="match status" value="1"/>
</dbReference>
<dbReference type="PANTHER" id="PTHR30244:SF34">
    <property type="entry name" value="DTDP-4-AMINO-4,6-DIDEOXYGALACTOSE TRANSAMINASE"/>
    <property type="match status" value="1"/>
</dbReference>
<dbReference type="InterPro" id="IPR015421">
    <property type="entry name" value="PyrdxlP-dep_Trfase_major"/>
</dbReference>
<dbReference type="InterPro" id="IPR015424">
    <property type="entry name" value="PyrdxlP-dep_Trfase"/>
</dbReference>
<organism evidence="1">
    <name type="scientific">hydrothermal vent metagenome</name>
    <dbReference type="NCBI Taxonomy" id="652676"/>
    <lineage>
        <taxon>unclassified sequences</taxon>
        <taxon>metagenomes</taxon>
        <taxon>ecological metagenomes</taxon>
    </lineage>
</organism>
<dbReference type="PANTHER" id="PTHR30244">
    <property type="entry name" value="TRANSAMINASE"/>
    <property type="match status" value="1"/>
</dbReference>
<dbReference type="GO" id="GO:0008483">
    <property type="term" value="F:transaminase activity"/>
    <property type="evidence" value="ECO:0007669"/>
    <property type="project" value="TreeGrafter"/>
</dbReference>
<dbReference type="SUPFAM" id="SSF53383">
    <property type="entry name" value="PLP-dependent transferases"/>
    <property type="match status" value="1"/>
</dbReference>
<dbReference type="Pfam" id="PF01041">
    <property type="entry name" value="DegT_DnrJ_EryC1"/>
    <property type="match status" value="1"/>
</dbReference>
<reference evidence="1" key="1">
    <citation type="submission" date="2018-06" db="EMBL/GenBank/DDBJ databases">
        <authorList>
            <person name="Zhirakovskaya E."/>
        </authorList>
    </citation>
    <scope>NUCLEOTIDE SEQUENCE</scope>
</reference>
<evidence type="ECO:0008006" key="2">
    <source>
        <dbReference type="Google" id="ProtNLM"/>
    </source>
</evidence>
<dbReference type="GO" id="GO:0030170">
    <property type="term" value="F:pyridoxal phosphate binding"/>
    <property type="evidence" value="ECO:0007669"/>
    <property type="project" value="TreeGrafter"/>
</dbReference>
<evidence type="ECO:0000313" key="1">
    <source>
        <dbReference type="EMBL" id="VAV94325.1"/>
    </source>
</evidence>
<gene>
    <name evidence="1" type="ORF">MNBD_ALPHA02-2</name>
</gene>
<dbReference type="EMBL" id="UOED01000089">
    <property type="protein sequence ID" value="VAV94325.1"/>
    <property type="molecule type" value="Genomic_DNA"/>
</dbReference>
<dbReference type="Gene3D" id="3.90.1150.10">
    <property type="entry name" value="Aspartate Aminotransferase, domain 1"/>
    <property type="match status" value="1"/>
</dbReference>
<dbReference type="AlphaFoldDB" id="A0A3B0SHA8"/>
<sequence length="441" mass="47965">MSKLALLGGDPVRTELFPAHNFIGAEEKQKVMEIMDSGVLSRFLGVWHDDFHGGDEVQAFEREWADSYQATHGVSVNSCTSGLYAAVGAAGVGPGDEVIVSPYTMTASVTAAVAFNAVPVFADIDPKNFCLSPDSIRARITERTKAIIVVHLFGHPADMDEIMEIAAAHDITVIEDCAQAPAATYRGRSVGTLGHMGVFSLNYHKHIHSGEGGIVVTNDDRLADRLCMIRNHAEAVVTGHEIDSLVNMVGFNFRLGEIEAGIGRVQLGKSQGLVDRRRDNLAYFNRNLPTVPGLRISPAADYVEHSYYAAVLNYDAEAAGLSRDVLIKALHAELPETGMRKGHGPLIGGGYVKPIYLYPMFQEQTAFGDKGCPFKCPHYKGKVNYAAGICSETEKAHATIITHEYMQPSMSESDIDDVLNAFAKVADNMDALRKLDNSPRR</sequence>
<protein>
    <recommendedName>
        <fullName evidence="2">Aminotransferase, DegT/DnrJ/EryC1/StrS family</fullName>
    </recommendedName>
</protein>
<dbReference type="InterPro" id="IPR000653">
    <property type="entry name" value="DegT/StrS_aminotransferase"/>
</dbReference>
<dbReference type="InterPro" id="IPR015422">
    <property type="entry name" value="PyrdxlP-dep_Trfase_small"/>
</dbReference>
<dbReference type="GO" id="GO:0000271">
    <property type="term" value="P:polysaccharide biosynthetic process"/>
    <property type="evidence" value="ECO:0007669"/>
    <property type="project" value="TreeGrafter"/>
</dbReference>
<accession>A0A3B0SHA8</accession>
<dbReference type="Gene3D" id="3.40.640.10">
    <property type="entry name" value="Type I PLP-dependent aspartate aminotransferase-like (Major domain)"/>
    <property type="match status" value="1"/>
</dbReference>
<name>A0A3B0SHA8_9ZZZZ</name>
<proteinExistence type="predicted"/>